<evidence type="ECO:0000313" key="2">
    <source>
        <dbReference type="Proteomes" id="UP000265520"/>
    </source>
</evidence>
<reference evidence="1 2" key="1">
    <citation type="journal article" date="2018" name="Front. Plant Sci.">
        <title>Red Clover (Trifolium pratense) and Zigzag Clover (T. medium) - A Picture of Genomic Similarities and Differences.</title>
        <authorList>
            <person name="Dluhosova J."/>
            <person name="Istvanek J."/>
            <person name="Nedelnik J."/>
            <person name="Repkova J."/>
        </authorList>
    </citation>
    <scope>NUCLEOTIDE SEQUENCE [LARGE SCALE GENOMIC DNA]</scope>
    <source>
        <strain evidence="2">cv. 10/8</strain>
        <tissue evidence="1">Leaf</tissue>
    </source>
</reference>
<dbReference type="Proteomes" id="UP000265520">
    <property type="component" value="Unassembled WGS sequence"/>
</dbReference>
<proteinExistence type="predicted"/>
<keyword evidence="1" id="KW-0808">Transferase</keyword>
<feature type="non-terminal residue" evidence="1">
    <location>
        <position position="78"/>
    </location>
</feature>
<dbReference type="EMBL" id="LXQA010025555">
    <property type="protein sequence ID" value="MCH93683.1"/>
    <property type="molecule type" value="Genomic_DNA"/>
</dbReference>
<organism evidence="1 2">
    <name type="scientific">Trifolium medium</name>
    <dbReference type="NCBI Taxonomy" id="97028"/>
    <lineage>
        <taxon>Eukaryota</taxon>
        <taxon>Viridiplantae</taxon>
        <taxon>Streptophyta</taxon>
        <taxon>Embryophyta</taxon>
        <taxon>Tracheophyta</taxon>
        <taxon>Spermatophyta</taxon>
        <taxon>Magnoliopsida</taxon>
        <taxon>eudicotyledons</taxon>
        <taxon>Gunneridae</taxon>
        <taxon>Pentapetalae</taxon>
        <taxon>rosids</taxon>
        <taxon>fabids</taxon>
        <taxon>Fabales</taxon>
        <taxon>Fabaceae</taxon>
        <taxon>Papilionoideae</taxon>
        <taxon>50 kb inversion clade</taxon>
        <taxon>NPAAA clade</taxon>
        <taxon>Hologalegina</taxon>
        <taxon>IRL clade</taxon>
        <taxon>Trifolieae</taxon>
        <taxon>Trifolium</taxon>
    </lineage>
</organism>
<protein>
    <submittedName>
        <fullName evidence="1">Serine/threonine-protein kinase ATM-like</fullName>
    </submittedName>
</protein>
<dbReference type="GO" id="GO:0016301">
    <property type="term" value="F:kinase activity"/>
    <property type="evidence" value="ECO:0007669"/>
    <property type="project" value="UniProtKB-KW"/>
</dbReference>
<evidence type="ECO:0000313" key="1">
    <source>
        <dbReference type="EMBL" id="MCH93683.1"/>
    </source>
</evidence>
<comment type="caution">
    <text evidence="1">The sequence shown here is derived from an EMBL/GenBank/DDBJ whole genome shotgun (WGS) entry which is preliminary data.</text>
</comment>
<accession>A0A392N272</accession>
<name>A0A392N272_9FABA</name>
<feature type="non-terminal residue" evidence="1">
    <location>
        <position position="1"/>
    </location>
</feature>
<sequence length="78" mass="8592">VRGQILHHLCEHPHWSSSTRLIHLVNVMSDIITEQVGLKLACGNVLTSTHALLSKLFSLDAVGKEKCGPYLSEVTTEQ</sequence>
<keyword evidence="2" id="KW-1185">Reference proteome</keyword>
<dbReference type="AlphaFoldDB" id="A0A392N272"/>
<keyword evidence="1" id="KW-0418">Kinase</keyword>